<evidence type="ECO:0000256" key="6">
    <source>
        <dbReference type="ARBA" id="ARBA00022833"/>
    </source>
</evidence>
<evidence type="ECO:0000313" key="9">
    <source>
        <dbReference type="Proteomes" id="UP000203464"/>
    </source>
</evidence>
<dbReference type="PROSITE" id="PS01306">
    <property type="entry name" value="UPF0054"/>
    <property type="match status" value="1"/>
</dbReference>
<dbReference type="PANTHER" id="PTHR46986">
    <property type="entry name" value="ENDORIBONUCLEASE YBEY, CHLOROPLASTIC"/>
    <property type="match status" value="1"/>
</dbReference>
<dbReference type="AlphaFoldDB" id="A0A238KQD9"/>
<evidence type="ECO:0000256" key="4">
    <source>
        <dbReference type="ARBA" id="ARBA00022759"/>
    </source>
</evidence>
<keyword evidence="3 7" id="KW-0479">Metal-binding</keyword>
<dbReference type="GO" id="GO:0004222">
    <property type="term" value="F:metalloendopeptidase activity"/>
    <property type="evidence" value="ECO:0007669"/>
    <property type="project" value="InterPro"/>
</dbReference>
<evidence type="ECO:0000256" key="2">
    <source>
        <dbReference type="ARBA" id="ARBA00022722"/>
    </source>
</evidence>
<evidence type="ECO:0000256" key="7">
    <source>
        <dbReference type="HAMAP-Rule" id="MF_00009"/>
    </source>
</evidence>
<organism evidence="8 9">
    <name type="scientific">Octadecabacter ascidiaceicola</name>
    <dbReference type="NCBI Taxonomy" id="1655543"/>
    <lineage>
        <taxon>Bacteria</taxon>
        <taxon>Pseudomonadati</taxon>
        <taxon>Pseudomonadota</taxon>
        <taxon>Alphaproteobacteria</taxon>
        <taxon>Rhodobacterales</taxon>
        <taxon>Roseobacteraceae</taxon>
        <taxon>Octadecabacter</taxon>
    </lineage>
</organism>
<dbReference type="GO" id="GO:0004521">
    <property type="term" value="F:RNA endonuclease activity"/>
    <property type="evidence" value="ECO:0007669"/>
    <property type="project" value="UniProtKB-UniRule"/>
</dbReference>
<keyword evidence="7" id="KW-0698">rRNA processing</keyword>
<keyword evidence="7" id="KW-0690">Ribosome biogenesis</keyword>
<comment type="similarity">
    <text evidence="1 7">Belongs to the endoribonuclease YbeY family.</text>
</comment>
<dbReference type="SUPFAM" id="SSF55486">
    <property type="entry name" value="Metalloproteases ('zincins'), catalytic domain"/>
    <property type="match status" value="1"/>
</dbReference>
<keyword evidence="9" id="KW-1185">Reference proteome</keyword>
<accession>A0A238KQD9</accession>
<dbReference type="InterPro" id="IPR023091">
    <property type="entry name" value="MetalPrtase_cat_dom_sf_prd"/>
</dbReference>
<dbReference type="HAMAP" id="MF_00009">
    <property type="entry name" value="Endoribonucl_YbeY"/>
    <property type="match status" value="1"/>
</dbReference>
<dbReference type="EC" id="3.1.-.-" evidence="7"/>
<feature type="binding site" evidence="7">
    <location>
        <position position="143"/>
    </location>
    <ligand>
        <name>Zn(2+)</name>
        <dbReference type="ChEBI" id="CHEBI:29105"/>
        <note>catalytic</note>
    </ligand>
</feature>
<reference evidence="9" key="1">
    <citation type="submission" date="2017-05" db="EMBL/GenBank/DDBJ databases">
        <authorList>
            <person name="Rodrigo-Torres L."/>
            <person name="Arahal R. D."/>
            <person name="Lucena T."/>
        </authorList>
    </citation>
    <scope>NUCLEOTIDE SEQUENCE [LARGE SCALE GENOMIC DNA]</scope>
    <source>
        <strain evidence="9">CECT 8868</strain>
    </source>
</reference>
<dbReference type="GO" id="GO:0005737">
    <property type="term" value="C:cytoplasm"/>
    <property type="evidence" value="ECO:0007669"/>
    <property type="project" value="UniProtKB-SubCell"/>
</dbReference>
<keyword evidence="4 7" id="KW-0255">Endonuclease</keyword>
<evidence type="ECO:0000256" key="5">
    <source>
        <dbReference type="ARBA" id="ARBA00022801"/>
    </source>
</evidence>
<evidence type="ECO:0000256" key="3">
    <source>
        <dbReference type="ARBA" id="ARBA00022723"/>
    </source>
</evidence>
<comment type="function">
    <text evidence="7">Single strand-specific metallo-endoribonuclease involved in late-stage 70S ribosome quality control and in maturation of the 3' terminus of the 16S rRNA.</text>
</comment>
<feature type="binding site" evidence="7">
    <location>
        <position position="153"/>
    </location>
    <ligand>
        <name>Zn(2+)</name>
        <dbReference type="ChEBI" id="CHEBI:29105"/>
        <note>catalytic</note>
    </ligand>
</feature>
<dbReference type="GO" id="GO:0008270">
    <property type="term" value="F:zinc ion binding"/>
    <property type="evidence" value="ECO:0007669"/>
    <property type="project" value="UniProtKB-UniRule"/>
</dbReference>
<protein>
    <recommendedName>
        <fullName evidence="7">Endoribonuclease YbeY</fullName>
        <ecNumber evidence="7">3.1.-.-</ecNumber>
    </recommendedName>
</protein>
<comment type="cofactor">
    <cofactor evidence="7">
        <name>Zn(2+)</name>
        <dbReference type="ChEBI" id="CHEBI:29105"/>
    </cofactor>
    <text evidence="7">Binds 1 zinc ion.</text>
</comment>
<keyword evidence="6 7" id="KW-0862">Zinc</keyword>
<keyword evidence="7" id="KW-0963">Cytoplasm</keyword>
<name>A0A238KQD9_9RHOB</name>
<comment type="subcellular location">
    <subcellularLocation>
        <location evidence="7">Cytoplasm</location>
    </subcellularLocation>
</comment>
<dbReference type="InterPro" id="IPR002036">
    <property type="entry name" value="YbeY"/>
</dbReference>
<dbReference type="Pfam" id="PF02130">
    <property type="entry name" value="YbeY"/>
    <property type="match status" value="1"/>
</dbReference>
<evidence type="ECO:0000313" key="8">
    <source>
        <dbReference type="EMBL" id="SMX44332.1"/>
    </source>
</evidence>
<keyword evidence="2 7" id="KW-0540">Nuclease</keyword>
<dbReference type="InterPro" id="IPR020549">
    <property type="entry name" value="YbeY_CS"/>
</dbReference>
<dbReference type="Gene3D" id="3.40.390.30">
    <property type="entry name" value="Metalloproteases ('zincins'), catalytic domain"/>
    <property type="match status" value="1"/>
</dbReference>
<dbReference type="Proteomes" id="UP000203464">
    <property type="component" value="Unassembled WGS sequence"/>
</dbReference>
<proteinExistence type="inferred from homology"/>
<keyword evidence="5 7" id="KW-0378">Hydrolase</keyword>
<dbReference type="PANTHER" id="PTHR46986:SF1">
    <property type="entry name" value="ENDORIBONUCLEASE YBEY, CHLOROPLASTIC"/>
    <property type="match status" value="1"/>
</dbReference>
<dbReference type="GO" id="GO:0006364">
    <property type="term" value="P:rRNA processing"/>
    <property type="evidence" value="ECO:0007669"/>
    <property type="project" value="UniProtKB-UniRule"/>
</dbReference>
<gene>
    <name evidence="7 8" type="primary">ybeY</name>
    <name evidence="8" type="ORF">OCA8868_03121</name>
</gene>
<dbReference type="EMBL" id="FXYD01000006">
    <property type="protein sequence ID" value="SMX44332.1"/>
    <property type="molecule type" value="Genomic_DNA"/>
</dbReference>
<sequence>MARKYSGGAGAGPRCAAVTAQIDILIEDDRWSSLETTATVACTAALAGVGLDPSAFEISILACDDKRIADLNADFRQKGTATNVLSWPSDERGAEHDGDMPTLPQLPMDAELGDIAISYDTCAREAAEAGKPFDDHVTHLIVHGTLHLLGFDHVREKDGDLMERFETEILGKLDIPDPYL</sequence>
<dbReference type="NCBIfam" id="TIGR00043">
    <property type="entry name" value="rRNA maturation RNase YbeY"/>
    <property type="match status" value="1"/>
</dbReference>
<evidence type="ECO:0000256" key="1">
    <source>
        <dbReference type="ARBA" id="ARBA00010875"/>
    </source>
</evidence>
<feature type="binding site" evidence="7">
    <location>
        <position position="147"/>
    </location>
    <ligand>
        <name>Zn(2+)</name>
        <dbReference type="ChEBI" id="CHEBI:29105"/>
        <note>catalytic</note>
    </ligand>
</feature>